<evidence type="ECO:0000313" key="3">
    <source>
        <dbReference type="Proteomes" id="UP001162131"/>
    </source>
</evidence>
<dbReference type="Proteomes" id="UP001162131">
    <property type="component" value="Unassembled WGS sequence"/>
</dbReference>
<keyword evidence="1" id="KW-0175">Coiled coil</keyword>
<organism evidence="2 3">
    <name type="scientific">Blepharisma stoltei</name>
    <dbReference type="NCBI Taxonomy" id="1481888"/>
    <lineage>
        <taxon>Eukaryota</taxon>
        <taxon>Sar</taxon>
        <taxon>Alveolata</taxon>
        <taxon>Ciliophora</taxon>
        <taxon>Postciliodesmatophora</taxon>
        <taxon>Heterotrichea</taxon>
        <taxon>Heterotrichida</taxon>
        <taxon>Blepharismidae</taxon>
        <taxon>Blepharisma</taxon>
    </lineage>
</organism>
<reference evidence="2" key="1">
    <citation type="submission" date="2021-09" db="EMBL/GenBank/DDBJ databases">
        <authorList>
            <consortium name="AG Swart"/>
            <person name="Singh M."/>
            <person name="Singh A."/>
            <person name="Seah K."/>
            <person name="Emmerich C."/>
        </authorList>
    </citation>
    <scope>NUCLEOTIDE SEQUENCE</scope>
    <source>
        <strain evidence="2">ATCC30299</strain>
    </source>
</reference>
<dbReference type="EMBL" id="CAJZBQ010000057">
    <property type="protein sequence ID" value="CAG9333609.1"/>
    <property type="molecule type" value="Genomic_DNA"/>
</dbReference>
<evidence type="ECO:0000313" key="2">
    <source>
        <dbReference type="EMBL" id="CAG9333609.1"/>
    </source>
</evidence>
<name>A0AAU9K6R1_9CILI</name>
<gene>
    <name evidence="2" type="ORF">BSTOLATCC_MIC59426</name>
</gene>
<protein>
    <submittedName>
        <fullName evidence="2">Uncharacterized protein</fullName>
    </submittedName>
</protein>
<keyword evidence="3" id="KW-1185">Reference proteome</keyword>
<comment type="caution">
    <text evidence="2">The sequence shown here is derived from an EMBL/GenBank/DDBJ whole genome shotgun (WGS) entry which is preliminary data.</text>
</comment>
<accession>A0AAU9K6R1</accession>
<feature type="coiled-coil region" evidence="1">
    <location>
        <begin position="176"/>
        <end position="246"/>
    </location>
</feature>
<sequence length="436" mass="51460">MSICSYIGCRIPVIYACFCDTNELYFCSNHLKNHIQSYPAINHRYLQAFIDAQSEIRKRTKILFNSASKELDKAKNNALQNAAKKINDINRWVYEYLGNIHSLENDLLASIRRFFLNEFVLEDDFEKLEAKTISYLDQIKSWASLDDLLNSQNKIISKQHELEELRLSLAFEKSKTVKLEKDLNEVINKYEAAMSENKLMIQEILQSGYDSSRTMNKHFIENENKMEQLEKAVKHIKDKKNRKKFQLEALMQANLFLARFLESPQNPNFIQKMLFTKEREKYNPYASCISNNCDWPGGDLIEHLKANHNCEEFLMVKNGIIRYWHVKVWKNCQWDIWILKLASGVPIIMKSFCDDKAFYVQFYDLEAKRIKLKLNFANSGAKMQYSLRTESLEFWNEEYREMPFCLNLNILEKHMLVISEEFEGCKKLCILIQAKS</sequence>
<evidence type="ECO:0000256" key="1">
    <source>
        <dbReference type="SAM" id="Coils"/>
    </source>
</evidence>
<dbReference type="AlphaFoldDB" id="A0AAU9K6R1"/>
<proteinExistence type="predicted"/>